<dbReference type="Gene3D" id="1.20.5.1030">
    <property type="entry name" value="Preprotein translocase secy subunit"/>
    <property type="match status" value="1"/>
</dbReference>
<dbReference type="STRING" id="264251.FB00_15645"/>
<keyword evidence="12" id="KW-1185">Reference proteome</keyword>
<dbReference type="InterPro" id="IPR005807">
    <property type="entry name" value="SecE_bac"/>
</dbReference>
<dbReference type="PATRIC" id="fig|264251.5.peg.3185"/>
<evidence type="ECO:0000313" key="12">
    <source>
        <dbReference type="Proteomes" id="UP000035265"/>
    </source>
</evidence>
<dbReference type="GO" id="GO:0065002">
    <property type="term" value="P:intracellular protein transmembrane transport"/>
    <property type="evidence" value="ECO:0007669"/>
    <property type="project" value="UniProtKB-UniRule"/>
</dbReference>
<evidence type="ECO:0000256" key="7">
    <source>
        <dbReference type="ARBA" id="ARBA00023010"/>
    </source>
</evidence>
<reference evidence="11 12" key="1">
    <citation type="submission" date="2014-05" db="EMBL/GenBank/DDBJ databases">
        <title>Cellulosimicrobium funkei U11 genome.</title>
        <authorList>
            <person name="Hu C."/>
            <person name="Gong Y."/>
            <person name="Wan W."/>
            <person name="Jiang M."/>
        </authorList>
    </citation>
    <scope>NUCLEOTIDE SEQUENCE [LARGE SCALE GENOMIC DNA]</scope>
    <source>
        <strain evidence="11 12">U11</strain>
    </source>
</reference>
<dbReference type="NCBIfam" id="TIGR00964">
    <property type="entry name" value="secE_bact"/>
    <property type="match status" value="1"/>
</dbReference>
<dbReference type="HAMAP" id="MF_00422">
    <property type="entry name" value="SecE"/>
    <property type="match status" value="1"/>
</dbReference>
<evidence type="ECO:0000256" key="5">
    <source>
        <dbReference type="ARBA" id="ARBA00022927"/>
    </source>
</evidence>
<dbReference type="PANTHER" id="PTHR33910:SF1">
    <property type="entry name" value="PROTEIN TRANSLOCASE SUBUNIT SECE"/>
    <property type="match status" value="1"/>
</dbReference>
<proteinExistence type="inferred from homology"/>
<dbReference type="GO" id="GO:0008320">
    <property type="term" value="F:protein transmembrane transporter activity"/>
    <property type="evidence" value="ECO:0007669"/>
    <property type="project" value="UniProtKB-UniRule"/>
</dbReference>
<keyword evidence="3 9" id="KW-1003">Cell membrane</keyword>
<evidence type="ECO:0000256" key="4">
    <source>
        <dbReference type="ARBA" id="ARBA00022692"/>
    </source>
</evidence>
<accession>A0A0H2L0P2</accession>
<dbReference type="GO" id="GO:0006605">
    <property type="term" value="P:protein targeting"/>
    <property type="evidence" value="ECO:0007669"/>
    <property type="project" value="UniProtKB-UniRule"/>
</dbReference>
<keyword evidence="4 9" id="KW-0812">Transmembrane</keyword>
<evidence type="ECO:0000256" key="10">
    <source>
        <dbReference type="SAM" id="MobiDB-lite"/>
    </source>
</evidence>
<evidence type="ECO:0000256" key="1">
    <source>
        <dbReference type="ARBA" id="ARBA00004370"/>
    </source>
</evidence>
<feature type="region of interest" description="Disordered" evidence="10">
    <location>
        <begin position="1"/>
        <end position="30"/>
    </location>
</feature>
<sequence length="93" mass="9922">MSESPSEAVGAGGARADEVKKKGGPSADKKPNIFARIALFVRQVVAELRKVVTPTRSELITYTTVVLVFVVVVMAFVTVLDLGIGKAVMWVFG</sequence>
<comment type="caution">
    <text evidence="11">The sequence shown here is derived from an EMBL/GenBank/DDBJ whole genome shotgun (WGS) entry which is preliminary data.</text>
</comment>
<dbReference type="RefSeq" id="WP_082141381.1">
    <property type="nucleotide sequence ID" value="NZ_JNBQ01000026.1"/>
</dbReference>
<keyword evidence="7 9" id="KW-0811">Translocation</keyword>
<dbReference type="EMBL" id="JNBQ01000026">
    <property type="protein sequence ID" value="KLN33767.1"/>
    <property type="molecule type" value="Genomic_DNA"/>
</dbReference>
<keyword evidence="5 9" id="KW-0653">Protein transport</keyword>
<dbReference type="InterPro" id="IPR038379">
    <property type="entry name" value="SecE_sf"/>
</dbReference>
<keyword evidence="6 9" id="KW-1133">Transmembrane helix</keyword>
<evidence type="ECO:0000256" key="6">
    <source>
        <dbReference type="ARBA" id="ARBA00022989"/>
    </source>
</evidence>
<evidence type="ECO:0000256" key="9">
    <source>
        <dbReference type="HAMAP-Rule" id="MF_00422"/>
    </source>
</evidence>
<dbReference type="InterPro" id="IPR001901">
    <property type="entry name" value="Translocase_SecE/Sec61-g"/>
</dbReference>
<name>A0A0H2L0P2_9MICO</name>
<dbReference type="GO" id="GO:0009306">
    <property type="term" value="P:protein secretion"/>
    <property type="evidence" value="ECO:0007669"/>
    <property type="project" value="UniProtKB-UniRule"/>
</dbReference>
<keyword evidence="8 9" id="KW-0472">Membrane</keyword>
<comment type="subcellular location">
    <subcellularLocation>
        <location evidence="9">Cell membrane</location>
        <topology evidence="9">Single-pass membrane protein</topology>
    </subcellularLocation>
    <subcellularLocation>
        <location evidence="1">Membrane</location>
    </subcellularLocation>
</comment>
<evidence type="ECO:0000313" key="11">
    <source>
        <dbReference type="EMBL" id="KLN33767.1"/>
    </source>
</evidence>
<comment type="function">
    <text evidence="9">Essential subunit of the Sec protein translocation channel SecYEG. Clamps together the 2 halves of SecY. May contact the channel plug during translocation.</text>
</comment>
<dbReference type="AlphaFoldDB" id="A0A0H2L0P2"/>
<feature type="compositionally biased region" description="Basic and acidic residues" evidence="10">
    <location>
        <begin position="15"/>
        <end position="30"/>
    </location>
</feature>
<dbReference type="PANTHER" id="PTHR33910">
    <property type="entry name" value="PROTEIN TRANSLOCASE SUBUNIT SECE"/>
    <property type="match status" value="1"/>
</dbReference>
<dbReference type="GO" id="GO:0043952">
    <property type="term" value="P:protein transport by the Sec complex"/>
    <property type="evidence" value="ECO:0007669"/>
    <property type="project" value="UniProtKB-UniRule"/>
</dbReference>
<keyword evidence="2 9" id="KW-0813">Transport</keyword>
<dbReference type="Pfam" id="PF00584">
    <property type="entry name" value="SecE"/>
    <property type="match status" value="1"/>
</dbReference>
<evidence type="ECO:0000256" key="8">
    <source>
        <dbReference type="ARBA" id="ARBA00023136"/>
    </source>
</evidence>
<evidence type="ECO:0000256" key="2">
    <source>
        <dbReference type="ARBA" id="ARBA00022448"/>
    </source>
</evidence>
<dbReference type="GO" id="GO:0005886">
    <property type="term" value="C:plasma membrane"/>
    <property type="evidence" value="ECO:0007669"/>
    <property type="project" value="UniProtKB-SubCell"/>
</dbReference>
<feature type="transmembrane region" description="Helical" evidence="9">
    <location>
        <begin position="59"/>
        <end position="80"/>
    </location>
</feature>
<comment type="similarity">
    <text evidence="9">Belongs to the SecE/SEC61-gamma family.</text>
</comment>
<protein>
    <recommendedName>
        <fullName evidence="9">Protein translocase subunit SecE</fullName>
    </recommendedName>
</protein>
<evidence type="ECO:0000256" key="3">
    <source>
        <dbReference type="ARBA" id="ARBA00022475"/>
    </source>
</evidence>
<gene>
    <name evidence="9" type="primary">secE</name>
    <name evidence="11" type="ORF">FB00_15645</name>
</gene>
<organism evidence="11 12">
    <name type="scientific">Cellulosimicrobium funkei</name>
    <dbReference type="NCBI Taxonomy" id="264251"/>
    <lineage>
        <taxon>Bacteria</taxon>
        <taxon>Bacillati</taxon>
        <taxon>Actinomycetota</taxon>
        <taxon>Actinomycetes</taxon>
        <taxon>Micrococcales</taxon>
        <taxon>Promicromonosporaceae</taxon>
        <taxon>Cellulosimicrobium</taxon>
    </lineage>
</organism>
<dbReference type="Proteomes" id="UP000035265">
    <property type="component" value="Unassembled WGS sequence"/>
</dbReference>
<comment type="subunit">
    <text evidence="9">Component of the Sec protein translocase complex. Heterotrimer consisting of SecY, SecE and SecG subunits. The heterotrimers can form oligomers, although 1 heterotrimer is thought to be able to translocate proteins. Interacts with the ribosome. Interacts with SecDF, and other proteins may be involved. Interacts with SecA.</text>
</comment>